<evidence type="ECO:0000313" key="6">
    <source>
        <dbReference type="Proteomes" id="UP000523955"/>
    </source>
</evidence>
<accession>A0A7X0V9K4</accession>
<dbReference type="HAMAP" id="MF_00984">
    <property type="entry name" value="SSB"/>
    <property type="match status" value="1"/>
</dbReference>
<keyword evidence="1 2" id="KW-0238">DNA-binding</keyword>
<dbReference type="EMBL" id="JACKXE010000001">
    <property type="protein sequence ID" value="MBB6626759.1"/>
    <property type="molecule type" value="Genomic_DNA"/>
</dbReference>
<dbReference type="InterPro" id="IPR000424">
    <property type="entry name" value="Primosome_PriB/ssb"/>
</dbReference>
<name>A0A7X0V9K4_9ACTN</name>
<comment type="caution">
    <text evidence="5">The sequence shown here is derived from an EMBL/GenBank/DDBJ whole genome shotgun (WGS) entry which is preliminary data.</text>
</comment>
<evidence type="ECO:0000313" key="5">
    <source>
        <dbReference type="EMBL" id="MBB6626759.1"/>
    </source>
</evidence>
<evidence type="ECO:0000256" key="3">
    <source>
        <dbReference type="PIRNR" id="PIRNR002070"/>
    </source>
</evidence>
<dbReference type="InterPro" id="IPR012340">
    <property type="entry name" value="NA-bd_OB-fold"/>
</dbReference>
<dbReference type="CDD" id="cd04496">
    <property type="entry name" value="SSB_OBF"/>
    <property type="match status" value="1"/>
</dbReference>
<comment type="subunit">
    <text evidence="2">Homotetramer.</text>
</comment>
<comment type="caution">
    <text evidence="2">Lacks conserved residue(s) required for the propagation of feature annotation.</text>
</comment>
<dbReference type="PROSITE" id="PS50935">
    <property type="entry name" value="SSB"/>
    <property type="match status" value="1"/>
</dbReference>
<dbReference type="Proteomes" id="UP000523955">
    <property type="component" value="Unassembled WGS sequence"/>
</dbReference>
<sequence>MNDTTVTLQGWLGSNVTLRRAGASDVPVASFRLACTPRRYHRATDTWSDGETQWYTVTAWRGLATNCDRSLRRGDAVVVHGRLDATTWKNRDGEPVFTLEVEATFVGHDLNRGTTTFVRPPRPAAAAEPVRDPDRVADAEAAA</sequence>
<dbReference type="AlphaFoldDB" id="A0A7X0V9K4"/>
<dbReference type="GO" id="GO:0006260">
    <property type="term" value="P:DNA replication"/>
    <property type="evidence" value="ECO:0007669"/>
    <property type="project" value="InterPro"/>
</dbReference>
<dbReference type="RefSeq" id="WP_185251994.1">
    <property type="nucleotide sequence ID" value="NZ_JACKXE010000001.1"/>
</dbReference>
<protein>
    <recommendedName>
        <fullName evidence="2 3">Single-stranded DNA-binding protein</fullName>
        <shortName evidence="2">SSB</shortName>
    </recommendedName>
</protein>
<dbReference type="Pfam" id="PF00436">
    <property type="entry name" value="SSB"/>
    <property type="match status" value="1"/>
</dbReference>
<reference evidence="5 6" key="1">
    <citation type="submission" date="2020-08" db="EMBL/GenBank/DDBJ databases">
        <authorList>
            <person name="Seo M.-J."/>
        </authorList>
    </citation>
    <scope>NUCLEOTIDE SEQUENCE [LARGE SCALE GENOMIC DNA]</scope>
    <source>
        <strain evidence="5 6">KIGAM211</strain>
    </source>
</reference>
<keyword evidence="6" id="KW-1185">Reference proteome</keyword>
<feature type="region of interest" description="Disordered" evidence="4">
    <location>
        <begin position="119"/>
        <end position="143"/>
    </location>
</feature>
<dbReference type="Gene3D" id="2.40.50.140">
    <property type="entry name" value="Nucleic acid-binding proteins"/>
    <property type="match status" value="1"/>
</dbReference>
<evidence type="ECO:0000256" key="4">
    <source>
        <dbReference type="SAM" id="MobiDB-lite"/>
    </source>
</evidence>
<dbReference type="NCBIfam" id="TIGR00621">
    <property type="entry name" value="ssb"/>
    <property type="match status" value="1"/>
</dbReference>
<organism evidence="5 6">
    <name type="scientific">Nocardioides luti</name>
    <dbReference type="NCBI Taxonomy" id="2761101"/>
    <lineage>
        <taxon>Bacteria</taxon>
        <taxon>Bacillati</taxon>
        <taxon>Actinomycetota</taxon>
        <taxon>Actinomycetes</taxon>
        <taxon>Propionibacteriales</taxon>
        <taxon>Nocardioidaceae</taxon>
        <taxon>Nocardioides</taxon>
    </lineage>
</organism>
<dbReference type="GO" id="GO:0003697">
    <property type="term" value="F:single-stranded DNA binding"/>
    <property type="evidence" value="ECO:0007669"/>
    <property type="project" value="UniProtKB-UniRule"/>
</dbReference>
<dbReference type="InterPro" id="IPR011344">
    <property type="entry name" value="ssDNA-bd"/>
</dbReference>
<dbReference type="PIRSF" id="PIRSF002070">
    <property type="entry name" value="SSB"/>
    <property type="match status" value="1"/>
</dbReference>
<evidence type="ECO:0000256" key="2">
    <source>
        <dbReference type="HAMAP-Rule" id="MF_00984"/>
    </source>
</evidence>
<feature type="compositionally biased region" description="Basic and acidic residues" evidence="4">
    <location>
        <begin position="129"/>
        <end position="143"/>
    </location>
</feature>
<dbReference type="SUPFAM" id="SSF50249">
    <property type="entry name" value="Nucleic acid-binding proteins"/>
    <property type="match status" value="1"/>
</dbReference>
<evidence type="ECO:0000256" key="1">
    <source>
        <dbReference type="ARBA" id="ARBA00023125"/>
    </source>
</evidence>
<proteinExistence type="inferred from homology"/>
<gene>
    <name evidence="5" type="primary">ssb</name>
    <name evidence="5" type="ORF">H5V45_05425</name>
</gene>